<proteinExistence type="predicted"/>
<name>A0AAV6ZHF5_ENGPU</name>
<dbReference type="EMBL" id="WNYA01000301">
    <property type="protein sequence ID" value="KAG8548874.1"/>
    <property type="molecule type" value="Genomic_DNA"/>
</dbReference>
<keyword evidence="2" id="KW-1185">Reference proteome</keyword>
<comment type="caution">
    <text evidence="1">The sequence shown here is derived from an EMBL/GenBank/DDBJ whole genome shotgun (WGS) entry which is preliminary data.</text>
</comment>
<evidence type="ECO:0000313" key="2">
    <source>
        <dbReference type="Proteomes" id="UP000824782"/>
    </source>
</evidence>
<gene>
    <name evidence="1" type="ORF">GDO81_023724</name>
</gene>
<dbReference type="AlphaFoldDB" id="A0AAV6ZHF5"/>
<protein>
    <submittedName>
        <fullName evidence="1">Uncharacterized protein</fullName>
    </submittedName>
</protein>
<accession>A0AAV6ZHF5</accession>
<sequence>MSSLHVITIMKDSPGIKPESAIAPLHCSNGGVKWTSRIP</sequence>
<organism evidence="1 2">
    <name type="scientific">Engystomops pustulosus</name>
    <name type="common">Tungara frog</name>
    <name type="synonym">Physalaemus pustulosus</name>
    <dbReference type="NCBI Taxonomy" id="76066"/>
    <lineage>
        <taxon>Eukaryota</taxon>
        <taxon>Metazoa</taxon>
        <taxon>Chordata</taxon>
        <taxon>Craniata</taxon>
        <taxon>Vertebrata</taxon>
        <taxon>Euteleostomi</taxon>
        <taxon>Amphibia</taxon>
        <taxon>Batrachia</taxon>
        <taxon>Anura</taxon>
        <taxon>Neobatrachia</taxon>
        <taxon>Hyloidea</taxon>
        <taxon>Leptodactylidae</taxon>
        <taxon>Leiuperinae</taxon>
        <taxon>Engystomops</taxon>
    </lineage>
</organism>
<reference evidence="1" key="1">
    <citation type="thesis" date="2020" institute="ProQuest LLC" country="789 East Eisenhower Parkway, Ann Arbor, MI, USA">
        <title>Comparative Genomics and Chromosome Evolution.</title>
        <authorList>
            <person name="Mudd A.B."/>
        </authorList>
    </citation>
    <scope>NUCLEOTIDE SEQUENCE</scope>
    <source>
        <strain evidence="1">237g6f4</strain>
        <tissue evidence="1">Blood</tissue>
    </source>
</reference>
<dbReference type="Proteomes" id="UP000824782">
    <property type="component" value="Unassembled WGS sequence"/>
</dbReference>
<evidence type="ECO:0000313" key="1">
    <source>
        <dbReference type="EMBL" id="KAG8548874.1"/>
    </source>
</evidence>